<dbReference type="SUPFAM" id="SSF81301">
    <property type="entry name" value="Nucleotidyltransferase"/>
    <property type="match status" value="1"/>
</dbReference>
<dbReference type="RefSeq" id="WP_109656043.1">
    <property type="nucleotide sequence ID" value="NZ_CP029145.1"/>
</dbReference>
<name>A0A2Z3GGJ9_9BACT</name>
<accession>A0A2Z3GGJ9</accession>
<dbReference type="InterPro" id="IPR043519">
    <property type="entry name" value="NT_sf"/>
</dbReference>
<gene>
    <name evidence="2" type="ORF">DDQ68_09260</name>
</gene>
<sequence length="100" mass="11163">MLGDILSERKIAIHSITGRTKDRESLIGKLTKIDSNYKSITDITDLAGLRIITYFAEDVDKVAEAIADEFAIGNNNSIDKRRSLAADRFGYLSRRWSKAG</sequence>
<keyword evidence="3" id="KW-1185">Reference proteome</keyword>
<dbReference type="Proteomes" id="UP000245999">
    <property type="component" value="Chromosome"/>
</dbReference>
<protein>
    <recommendedName>
        <fullName evidence="1">RelA/SpoT domain-containing protein</fullName>
    </recommendedName>
</protein>
<dbReference type="Gene3D" id="3.30.460.10">
    <property type="entry name" value="Beta Polymerase, domain 2"/>
    <property type="match status" value="1"/>
</dbReference>
<evidence type="ECO:0000313" key="2">
    <source>
        <dbReference type="EMBL" id="AWM32949.1"/>
    </source>
</evidence>
<evidence type="ECO:0000259" key="1">
    <source>
        <dbReference type="Pfam" id="PF04607"/>
    </source>
</evidence>
<dbReference type="CDD" id="cd05399">
    <property type="entry name" value="NT_Rel-Spo_like"/>
    <property type="match status" value="1"/>
</dbReference>
<evidence type="ECO:0000313" key="3">
    <source>
        <dbReference type="Proteomes" id="UP000245999"/>
    </source>
</evidence>
<dbReference type="AlphaFoldDB" id="A0A2Z3GGJ9"/>
<organism evidence="2 3">
    <name type="scientific">Hymenobacter nivis</name>
    <dbReference type="NCBI Taxonomy" id="1850093"/>
    <lineage>
        <taxon>Bacteria</taxon>
        <taxon>Pseudomonadati</taxon>
        <taxon>Bacteroidota</taxon>
        <taxon>Cytophagia</taxon>
        <taxon>Cytophagales</taxon>
        <taxon>Hymenobacteraceae</taxon>
        <taxon>Hymenobacter</taxon>
    </lineage>
</organism>
<dbReference type="InterPro" id="IPR007685">
    <property type="entry name" value="RelA_SpoT"/>
</dbReference>
<dbReference type="PANTHER" id="PTHR41773:SF1">
    <property type="entry name" value="RELA_SPOT DOMAIN-CONTAINING PROTEIN"/>
    <property type="match status" value="1"/>
</dbReference>
<dbReference type="Pfam" id="PF04607">
    <property type="entry name" value="RelA_SpoT"/>
    <property type="match status" value="1"/>
</dbReference>
<dbReference type="OrthoDB" id="9801824at2"/>
<dbReference type="GO" id="GO:0015969">
    <property type="term" value="P:guanosine tetraphosphate metabolic process"/>
    <property type="evidence" value="ECO:0007669"/>
    <property type="project" value="InterPro"/>
</dbReference>
<dbReference type="KEGG" id="hnv:DDQ68_09260"/>
<feature type="domain" description="RelA/SpoT" evidence="1">
    <location>
        <begin position="18"/>
        <end position="79"/>
    </location>
</feature>
<proteinExistence type="predicted"/>
<dbReference type="PANTHER" id="PTHR41773">
    <property type="entry name" value="GTP PYROPHOSPHATASE-RELATED"/>
    <property type="match status" value="1"/>
</dbReference>
<reference evidence="3" key="1">
    <citation type="submission" date="2018-04" db="EMBL/GenBank/DDBJ databases">
        <title>Complete genome of Antarctic heterotrophic bacterium Hymenobacter nivis.</title>
        <authorList>
            <person name="Terashima M."/>
        </authorList>
    </citation>
    <scope>NUCLEOTIDE SEQUENCE [LARGE SCALE GENOMIC DNA]</scope>
    <source>
        <strain evidence="3">NBRC 111535</strain>
    </source>
</reference>
<dbReference type="EMBL" id="CP029145">
    <property type="protein sequence ID" value="AWM32949.1"/>
    <property type="molecule type" value="Genomic_DNA"/>
</dbReference>